<name>A0A423JIV8_9PSED</name>
<dbReference type="PROSITE" id="PS51094">
    <property type="entry name" value="PTS_EIIA_TYPE_2"/>
    <property type="match status" value="1"/>
</dbReference>
<dbReference type="CDD" id="cd00211">
    <property type="entry name" value="PTS_IIA_fru"/>
    <property type="match status" value="1"/>
</dbReference>
<dbReference type="InterPro" id="IPR002178">
    <property type="entry name" value="PTS_EIIA_type-2_dom"/>
</dbReference>
<dbReference type="PANTHER" id="PTHR47738:SF1">
    <property type="entry name" value="NITROGEN REGULATORY PROTEIN"/>
    <property type="match status" value="1"/>
</dbReference>
<dbReference type="OrthoDB" id="95460at2"/>
<dbReference type="Pfam" id="PF00359">
    <property type="entry name" value="PTS_EIIA_2"/>
    <property type="match status" value="1"/>
</dbReference>
<dbReference type="InterPro" id="IPR016152">
    <property type="entry name" value="PTrfase/Anion_transptr"/>
</dbReference>
<dbReference type="Gene3D" id="3.40.930.10">
    <property type="entry name" value="Mannitol-specific EII, Chain A"/>
    <property type="match status" value="1"/>
</dbReference>
<feature type="domain" description="PTS EIIA type-2" evidence="1">
    <location>
        <begin position="6"/>
        <end position="150"/>
    </location>
</feature>
<evidence type="ECO:0000313" key="3">
    <source>
        <dbReference type="Proteomes" id="UP000285349"/>
    </source>
</evidence>
<dbReference type="GO" id="GO:0030295">
    <property type="term" value="F:protein kinase activator activity"/>
    <property type="evidence" value="ECO:0007669"/>
    <property type="project" value="TreeGrafter"/>
</dbReference>
<organism evidence="2 3">
    <name type="scientific">Pseudomonas frederiksbergensis</name>
    <dbReference type="NCBI Taxonomy" id="104087"/>
    <lineage>
        <taxon>Bacteria</taxon>
        <taxon>Pseudomonadati</taxon>
        <taxon>Pseudomonadota</taxon>
        <taxon>Gammaproteobacteria</taxon>
        <taxon>Pseudomonadales</taxon>
        <taxon>Pseudomonadaceae</taxon>
        <taxon>Pseudomonas</taxon>
    </lineage>
</organism>
<dbReference type="SUPFAM" id="SSF55804">
    <property type="entry name" value="Phoshotransferase/anion transport protein"/>
    <property type="match status" value="1"/>
</dbReference>
<protein>
    <submittedName>
        <fullName evidence="2">PTS IIA-like nitrogen-regulatory protein PtsN</fullName>
    </submittedName>
</protein>
<dbReference type="InterPro" id="IPR006320">
    <property type="entry name" value="PTS_Nitro_regul"/>
</dbReference>
<dbReference type="InterPro" id="IPR051541">
    <property type="entry name" value="PTS_SugarTrans_NitroReg"/>
</dbReference>
<dbReference type="RefSeq" id="WP_123516327.1">
    <property type="nucleotide sequence ID" value="NZ_MOBQ01000059.1"/>
</dbReference>
<reference evidence="2 3" key="1">
    <citation type="submission" date="2016-10" db="EMBL/GenBank/DDBJ databases">
        <title>Comparative genome analysis of multiple Pseudomonas spp. focuses on biocontrol and plant growth promoting traits.</title>
        <authorList>
            <person name="Tao X.-Y."/>
            <person name="Taylor C.G."/>
        </authorList>
    </citation>
    <scope>NUCLEOTIDE SEQUENCE [LARGE SCALE GENOMIC DNA]</scope>
    <source>
        <strain evidence="2 3">37A10</strain>
    </source>
</reference>
<sequence length="160" mass="17443">MIRLENILTPGRSLVNVPGGSKKKALEQIANLIAREVPDLEMQDVFEALIAREKLGSTGFGNGIAIPHCRLKGCNSPISALMHLDAPIDFDAIDGAPVDLLFVLLVPQAATDAHLELLRQIASMLDRKEVREKLRHASSNEALYQVVVDEQGHGSEKHGH</sequence>
<gene>
    <name evidence="2" type="ORF">BK666_30960</name>
</gene>
<dbReference type="PANTHER" id="PTHR47738">
    <property type="entry name" value="PTS SYSTEM FRUCTOSE-LIKE EIIA COMPONENT-RELATED"/>
    <property type="match status" value="1"/>
</dbReference>
<dbReference type="NCBIfam" id="TIGR01419">
    <property type="entry name" value="nitro_reg_IIA"/>
    <property type="match status" value="1"/>
</dbReference>
<proteinExistence type="predicted"/>
<comment type="caution">
    <text evidence="2">The sequence shown here is derived from an EMBL/GenBank/DDBJ whole genome shotgun (WGS) entry which is preliminary data.</text>
</comment>
<dbReference type="Proteomes" id="UP000285349">
    <property type="component" value="Unassembled WGS sequence"/>
</dbReference>
<dbReference type="GO" id="GO:0008982">
    <property type="term" value="F:protein-N(PI)-phosphohistidine-sugar phosphotransferase activity"/>
    <property type="evidence" value="ECO:0007669"/>
    <property type="project" value="InterPro"/>
</dbReference>
<dbReference type="AlphaFoldDB" id="A0A423JIV8"/>
<evidence type="ECO:0000313" key="2">
    <source>
        <dbReference type="EMBL" id="RON37648.1"/>
    </source>
</evidence>
<evidence type="ECO:0000259" key="1">
    <source>
        <dbReference type="PROSITE" id="PS51094"/>
    </source>
</evidence>
<dbReference type="EMBL" id="MOBQ01000059">
    <property type="protein sequence ID" value="RON37648.1"/>
    <property type="molecule type" value="Genomic_DNA"/>
</dbReference>
<dbReference type="GO" id="GO:0009401">
    <property type="term" value="P:phosphoenolpyruvate-dependent sugar phosphotransferase system"/>
    <property type="evidence" value="ECO:0007669"/>
    <property type="project" value="InterPro"/>
</dbReference>
<accession>A0A423JIV8</accession>